<dbReference type="InterPro" id="IPR036390">
    <property type="entry name" value="WH_DNA-bd_sf"/>
</dbReference>
<evidence type="ECO:0000256" key="1">
    <source>
        <dbReference type="ARBA" id="ARBA00009437"/>
    </source>
</evidence>
<keyword evidence="3" id="KW-0238">DNA-binding</keyword>
<keyword evidence="2" id="KW-0805">Transcription regulation</keyword>
<dbReference type="SUPFAM" id="SSF53850">
    <property type="entry name" value="Periplasmic binding protein-like II"/>
    <property type="match status" value="1"/>
</dbReference>
<proteinExistence type="inferred from homology"/>
<dbReference type="EMBL" id="AYER01000003">
    <property type="protein sequence ID" value="ESK40396.1"/>
    <property type="molecule type" value="Genomic_DNA"/>
</dbReference>
<accession>V2TQS1</accession>
<name>V2TQS1_9GAMM</name>
<dbReference type="PROSITE" id="PS50931">
    <property type="entry name" value="HTH_LYSR"/>
    <property type="match status" value="1"/>
</dbReference>
<dbReference type="Proteomes" id="UP000023785">
    <property type="component" value="Unassembled WGS sequence"/>
</dbReference>
<dbReference type="HOGENOM" id="CLU_039613_16_2_6"/>
<reference evidence="6 7" key="1">
    <citation type="submission" date="2013-10" db="EMBL/GenBank/DDBJ databases">
        <title>The Genome Sequence of Acinetobacter nectaris CIP 110549.</title>
        <authorList>
            <consortium name="The Broad Institute Genomics Platform"/>
            <consortium name="The Broad Institute Genome Sequencing Center for Infectious Disease"/>
            <person name="Cerqueira G."/>
            <person name="Feldgarden M."/>
            <person name="Courvalin P."/>
            <person name="Grillot-Courvalin C."/>
            <person name="Clermont D."/>
            <person name="Rocha E."/>
            <person name="Yoon E.-J."/>
            <person name="Nemec A."/>
            <person name="Young S.K."/>
            <person name="Zeng Q."/>
            <person name="Gargeya S."/>
            <person name="Fitzgerald M."/>
            <person name="Abouelleil A."/>
            <person name="Alvarado L."/>
            <person name="Berlin A.M."/>
            <person name="Chapman S.B."/>
            <person name="Gainer-Dewar J."/>
            <person name="Goldberg J."/>
            <person name="Gnerre S."/>
            <person name="Griggs A."/>
            <person name="Gujja S."/>
            <person name="Hansen M."/>
            <person name="Howarth C."/>
            <person name="Imamovic A."/>
            <person name="Ireland A."/>
            <person name="Larimer J."/>
            <person name="McCowan C."/>
            <person name="Murphy C."/>
            <person name="Pearson M."/>
            <person name="Poon T.W."/>
            <person name="Priest M."/>
            <person name="Roberts A."/>
            <person name="Saif S."/>
            <person name="Shea T."/>
            <person name="Sykes S."/>
            <person name="Wortman J."/>
            <person name="Nusbaum C."/>
            <person name="Birren B."/>
        </authorList>
    </citation>
    <scope>NUCLEOTIDE SEQUENCE [LARGE SCALE GENOMIC DNA]</scope>
    <source>
        <strain evidence="6 7">CIP 110549</strain>
    </source>
</reference>
<protein>
    <recommendedName>
        <fullName evidence="5">HTH lysR-type domain-containing protein</fullName>
    </recommendedName>
</protein>
<dbReference type="InterPro" id="IPR036388">
    <property type="entry name" value="WH-like_DNA-bd_sf"/>
</dbReference>
<evidence type="ECO:0000313" key="7">
    <source>
        <dbReference type="Proteomes" id="UP000023785"/>
    </source>
</evidence>
<evidence type="ECO:0000313" key="6">
    <source>
        <dbReference type="EMBL" id="ESK40396.1"/>
    </source>
</evidence>
<sequence>MSTNKSINLLQEMAVFVKVVETGSFSETARQLGQTPSAVSRAVSRLEKVLATRLLHRTTRKLRLSEGGKHIYAHCLDMVSASEAVMESSGKFNDEPYGTVRISVPKAIGHYLIHPHLPEFLEKYPQINVQMLLEDRYIDFIDDNVDAAIRITKSPSGALMGKKLLPIDHVIVATPYYIKTHLPIQHPHDLKEHQCICLGEQPIDAKWKFVKNNKMVTVNVKGRYFANHTSIRLSAALQHLGIASLPYFVAKNALATGELIHVLPEWYFETYYSGDAWFLYPPTRYIPIKLRVLLQFLSEKLALEPILEK</sequence>
<dbReference type="SUPFAM" id="SSF46785">
    <property type="entry name" value="Winged helix' DNA-binding domain"/>
    <property type="match status" value="1"/>
</dbReference>
<evidence type="ECO:0000256" key="4">
    <source>
        <dbReference type="ARBA" id="ARBA00023163"/>
    </source>
</evidence>
<dbReference type="RefSeq" id="WP_023272430.1">
    <property type="nucleotide sequence ID" value="NZ_KI530712.1"/>
</dbReference>
<dbReference type="GO" id="GO:0003700">
    <property type="term" value="F:DNA-binding transcription factor activity"/>
    <property type="evidence" value="ECO:0007669"/>
    <property type="project" value="InterPro"/>
</dbReference>
<evidence type="ECO:0000259" key="5">
    <source>
        <dbReference type="PROSITE" id="PS50931"/>
    </source>
</evidence>
<dbReference type="GO" id="GO:0043565">
    <property type="term" value="F:sequence-specific DNA binding"/>
    <property type="evidence" value="ECO:0007669"/>
    <property type="project" value="TreeGrafter"/>
</dbReference>
<dbReference type="FunFam" id="1.10.10.10:FF:000001">
    <property type="entry name" value="LysR family transcriptional regulator"/>
    <property type="match status" value="1"/>
</dbReference>
<evidence type="ECO:0000256" key="2">
    <source>
        <dbReference type="ARBA" id="ARBA00023015"/>
    </source>
</evidence>
<dbReference type="PATRIC" id="fig|1392540.3.peg.820"/>
<dbReference type="STRING" id="1392540.P256_00848"/>
<keyword evidence="7" id="KW-1185">Reference proteome</keyword>
<comment type="similarity">
    <text evidence="1">Belongs to the LysR transcriptional regulatory family.</text>
</comment>
<dbReference type="Gene3D" id="3.40.190.290">
    <property type="match status" value="1"/>
</dbReference>
<dbReference type="AlphaFoldDB" id="V2TQS1"/>
<evidence type="ECO:0000256" key="3">
    <source>
        <dbReference type="ARBA" id="ARBA00023125"/>
    </source>
</evidence>
<dbReference type="PANTHER" id="PTHR30537">
    <property type="entry name" value="HTH-TYPE TRANSCRIPTIONAL REGULATOR"/>
    <property type="match status" value="1"/>
</dbReference>
<dbReference type="GO" id="GO:0006351">
    <property type="term" value="P:DNA-templated transcription"/>
    <property type="evidence" value="ECO:0007669"/>
    <property type="project" value="TreeGrafter"/>
</dbReference>
<dbReference type="InterPro" id="IPR005119">
    <property type="entry name" value="LysR_subst-bd"/>
</dbReference>
<dbReference type="OrthoDB" id="9815676at2"/>
<dbReference type="InterPro" id="IPR058163">
    <property type="entry name" value="LysR-type_TF_proteobact-type"/>
</dbReference>
<feature type="domain" description="HTH lysR-type" evidence="5">
    <location>
        <begin position="8"/>
        <end position="65"/>
    </location>
</feature>
<dbReference type="InterPro" id="IPR000847">
    <property type="entry name" value="LysR_HTH_N"/>
</dbReference>
<gene>
    <name evidence="6" type="ORF">P256_00848</name>
</gene>
<dbReference type="PANTHER" id="PTHR30537:SF5">
    <property type="entry name" value="HTH-TYPE TRANSCRIPTIONAL ACTIVATOR TTDR-RELATED"/>
    <property type="match status" value="1"/>
</dbReference>
<organism evidence="6 7">
    <name type="scientific">Acinetobacter nectaris CIP 110549</name>
    <dbReference type="NCBI Taxonomy" id="1392540"/>
    <lineage>
        <taxon>Bacteria</taxon>
        <taxon>Pseudomonadati</taxon>
        <taxon>Pseudomonadota</taxon>
        <taxon>Gammaproteobacteria</taxon>
        <taxon>Moraxellales</taxon>
        <taxon>Moraxellaceae</taxon>
        <taxon>Acinetobacter</taxon>
    </lineage>
</organism>
<dbReference type="Pfam" id="PF03466">
    <property type="entry name" value="LysR_substrate"/>
    <property type="match status" value="1"/>
</dbReference>
<keyword evidence="4" id="KW-0804">Transcription</keyword>
<dbReference type="eggNOG" id="COG0583">
    <property type="taxonomic scope" value="Bacteria"/>
</dbReference>
<comment type="caution">
    <text evidence="6">The sequence shown here is derived from an EMBL/GenBank/DDBJ whole genome shotgun (WGS) entry which is preliminary data.</text>
</comment>
<dbReference type="Gene3D" id="1.10.10.10">
    <property type="entry name" value="Winged helix-like DNA-binding domain superfamily/Winged helix DNA-binding domain"/>
    <property type="match status" value="1"/>
</dbReference>
<dbReference type="Pfam" id="PF00126">
    <property type="entry name" value="HTH_1"/>
    <property type="match status" value="1"/>
</dbReference>
<dbReference type="CDD" id="cd08422">
    <property type="entry name" value="PBP2_CrgA_like"/>
    <property type="match status" value="1"/>
</dbReference>